<sequence>MNPSAPLRIERKAVLVFASNRFRLTITRPFIFFSVIMLLKSYLAWMVIFDDIIPWRPLITEIPFIWLVFSLIEWFASKRKMAAYMTVNLLLTAIFFAAIMYYKYYGVIVTYHALEQVNQVTAVSNSVFSLMDPYFLLIFTDIIVLFVLFWRSDRIKTWKQKHSKKGRRSFASTMFVISLVICLFQILPNRASMNETVKAQEMGILNYEAYTIFQKDDTELADAKSINQDEVNKLKGITPVSTPAYQGVAEGKNVIIIQMESFQQFLINLKLDGQEVTPVMNKLANESLYFPNFFQNVGQGNTSDAEFVVNTSFYIPPRGAAAQHYADRQLPSLPKMLKKDGYQSATFHTNVVEFWNRGELYKALGFDQYYDKDFFGEPDKVFFGSSDEVLYTKTAEQLKKMSESGNPFYAHVLSMTAHHPFTIPESKYKMTLPERYEGTFVGDYIRSQNYADYALGQFIELLKKDGIWDNSLVIVYGDHLGLPIYSLDNKDKELMKEIYGRDYVSADMINIPLMIHSEGYIEPEVMEPIGGQVDILPTIANLTGISLDDQLHFGQDLLNQKDYNLLPERYYLPSGTFINNTTLFMPGNTFEDGTLHPLPHTSQEATKASKDEFDRALKLLHLSDSYLRQLPEHSSK</sequence>
<gene>
    <name evidence="14" type="ORF">SAMN05661091_0208</name>
</gene>
<keyword evidence="4 8" id="KW-1003">Cell membrane</keyword>
<keyword evidence="10" id="KW-0464">Manganese</keyword>
<keyword evidence="10" id="KW-0479">Metal-binding</keyword>
<keyword evidence="7 8" id="KW-0472">Membrane</keyword>
<evidence type="ECO:0000256" key="6">
    <source>
        <dbReference type="ARBA" id="ARBA00022989"/>
    </source>
</evidence>
<feature type="transmembrane region" description="Helical" evidence="12">
    <location>
        <begin position="133"/>
        <end position="150"/>
    </location>
</feature>
<feature type="transmembrane region" description="Helical" evidence="12">
    <location>
        <begin position="30"/>
        <end position="49"/>
    </location>
</feature>
<proteinExistence type="inferred from homology"/>
<feature type="binding site" evidence="11">
    <location>
        <position position="302"/>
    </location>
    <ligand>
        <name>Mn(2+)</name>
        <dbReference type="ChEBI" id="CHEBI:29035"/>
    </ligand>
</feature>
<keyword evidence="14" id="KW-0808">Transferase</keyword>
<evidence type="ECO:0000256" key="10">
    <source>
        <dbReference type="PIRSR" id="PIRSR005091-2"/>
    </source>
</evidence>
<feature type="binding site" evidence="11">
    <location>
        <position position="260"/>
    </location>
    <ligand>
        <name>Mn(2+)</name>
        <dbReference type="ChEBI" id="CHEBI:29035"/>
    </ligand>
</feature>
<keyword evidence="5 12" id="KW-0812">Transmembrane</keyword>
<dbReference type="InterPro" id="IPR050448">
    <property type="entry name" value="OpgB/LTA_synthase_biosynth"/>
</dbReference>
<dbReference type="InterPro" id="IPR017850">
    <property type="entry name" value="Alkaline_phosphatase_core_sf"/>
</dbReference>
<dbReference type="PANTHER" id="PTHR47371">
    <property type="entry name" value="LIPOTEICHOIC ACID SYNTHASE"/>
    <property type="match status" value="1"/>
</dbReference>
<feature type="binding site" evidence="11">
    <location>
        <position position="478"/>
    </location>
    <ligand>
        <name>Mn(2+)</name>
        <dbReference type="ChEBI" id="CHEBI:29035"/>
    </ligand>
</feature>
<evidence type="ECO:0000256" key="9">
    <source>
        <dbReference type="PIRSR" id="PIRSR005091-1"/>
    </source>
</evidence>
<dbReference type="PANTHER" id="PTHR47371:SF3">
    <property type="entry name" value="PHOSPHOGLYCEROL TRANSFERASE I"/>
    <property type="match status" value="1"/>
</dbReference>
<feature type="domain" description="Sulfatase N-terminal" evidence="13">
    <location>
        <begin position="252"/>
        <end position="545"/>
    </location>
</feature>
<feature type="binding site" evidence="11">
    <location>
        <position position="479"/>
    </location>
    <ligand>
        <name>Mn(2+)</name>
        <dbReference type="ChEBI" id="CHEBI:29035"/>
    </ligand>
</feature>
<evidence type="ECO:0000259" key="13">
    <source>
        <dbReference type="Pfam" id="PF00884"/>
    </source>
</evidence>
<evidence type="ECO:0000256" key="3">
    <source>
        <dbReference type="ARBA" id="ARBA00009983"/>
    </source>
</evidence>
<comment type="pathway">
    <text evidence="2">Cell wall biogenesis; lipoteichoic acid biosynthesis.</text>
</comment>
<comment type="similarity">
    <text evidence="3 8">Belongs to the LTA synthase family.</text>
</comment>
<evidence type="ECO:0000256" key="8">
    <source>
        <dbReference type="PIRNR" id="PIRNR005091"/>
    </source>
</evidence>
<evidence type="ECO:0000313" key="15">
    <source>
        <dbReference type="Proteomes" id="UP000192940"/>
    </source>
</evidence>
<evidence type="ECO:0000256" key="5">
    <source>
        <dbReference type="ARBA" id="ARBA00022692"/>
    </source>
</evidence>
<name>A0A1X7GA57_9BACL</name>
<dbReference type="AlphaFoldDB" id="A0A1X7GA57"/>
<evidence type="ECO:0000256" key="1">
    <source>
        <dbReference type="ARBA" id="ARBA00004651"/>
    </source>
</evidence>
<dbReference type="CDD" id="cd16015">
    <property type="entry name" value="LTA_synthase"/>
    <property type="match status" value="1"/>
</dbReference>
<evidence type="ECO:0000256" key="12">
    <source>
        <dbReference type="SAM" id="Phobius"/>
    </source>
</evidence>
<comment type="subcellular location">
    <subcellularLocation>
        <location evidence="1">Cell membrane</location>
        <topology evidence="1">Multi-pass membrane protein</topology>
    </subcellularLocation>
</comment>
<feature type="binding site" evidence="10">
    <location>
        <position position="418"/>
    </location>
    <ligand>
        <name>substrate</name>
    </ligand>
</feature>
<feature type="active site" evidence="9">
    <location>
        <position position="302"/>
    </location>
</feature>
<accession>A0A1X7GA57</accession>
<evidence type="ECO:0000256" key="7">
    <source>
        <dbReference type="ARBA" id="ARBA00023136"/>
    </source>
</evidence>
<dbReference type="Pfam" id="PF00884">
    <property type="entry name" value="Sulfatase"/>
    <property type="match status" value="1"/>
</dbReference>
<dbReference type="GO" id="GO:0046872">
    <property type="term" value="F:metal ion binding"/>
    <property type="evidence" value="ECO:0007669"/>
    <property type="project" value="UniProtKB-KW"/>
</dbReference>
<keyword evidence="15" id="KW-1185">Reference proteome</keyword>
<dbReference type="SUPFAM" id="SSF53649">
    <property type="entry name" value="Alkaline phosphatase-like"/>
    <property type="match status" value="1"/>
</dbReference>
<feature type="transmembrane region" description="Helical" evidence="12">
    <location>
        <begin position="82"/>
        <end position="102"/>
    </location>
</feature>
<dbReference type="GO" id="GO:0005886">
    <property type="term" value="C:plasma membrane"/>
    <property type="evidence" value="ECO:0007669"/>
    <property type="project" value="UniProtKB-SubCell"/>
</dbReference>
<reference evidence="14 15" key="1">
    <citation type="submission" date="2017-04" db="EMBL/GenBank/DDBJ databases">
        <authorList>
            <person name="Afonso C.L."/>
            <person name="Miller P.J."/>
            <person name="Scott M.A."/>
            <person name="Spackman E."/>
            <person name="Goraichik I."/>
            <person name="Dimitrov K.M."/>
            <person name="Suarez D.L."/>
            <person name="Swayne D.E."/>
        </authorList>
    </citation>
    <scope>NUCLEOTIDE SEQUENCE [LARGE SCALE GENOMIC DNA]</scope>
    <source>
        <strain evidence="14 15">N3/975</strain>
    </source>
</reference>
<feature type="transmembrane region" description="Helical" evidence="12">
    <location>
        <begin position="55"/>
        <end position="75"/>
    </location>
</feature>
<feature type="transmembrane region" description="Helical" evidence="12">
    <location>
        <begin position="170"/>
        <end position="187"/>
    </location>
</feature>
<dbReference type="PIRSF" id="PIRSF005091">
    <property type="entry name" value="Mmb_sulf_HI1246"/>
    <property type="match status" value="1"/>
</dbReference>
<dbReference type="Proteomes" id="UP000192940">
    <property type="component" value="Chromosome I"/>
</dbReference>
<evidence type="ECO:0000256" key="2">
    <source>
        <dbReference type="ARBA" id="ARBA00004936"/>
    </source>
</evidence>
<keyword evidence="6 12" id="KW-1133">Transmembrane helix</keyword>
<dbReference type="InterPro" id="IPR000917">
    <property type="entry name" value="Sulfatase_N"/>
</dbReference>
<dbReference type="STRING" id="1313296.SAMN05661091_0208"/>
<evidence type="ECO:0000313" key="14">
    <source>
        <dbReference type="EMBL" id="SMF65908.1"/>
    </source>
</evidence>
<dbReference type="GO" id="GO:0016740">
    <property type="term" value="F:transferase activity"/>
    <property type="evidence" value="ECO:0007669"/>
    <property type="project" value="UniProtKB-KW"/>
</dbReference>
<evidence type="ECO:0000256" key="11">
    <source>
        <dbReference type="PIRSR" id="PIRSR005091-3"/>
    </source>
</evidence>
<dbReference type="Gene3D" id="3.40.720.10">
    <property type="entry name" value="Alkaline Phosphatase, subunit A"/>
    <property type="match status" value="1"/>
</dbReference>
<dbReference type="InterPro" id="IPR012160">
    <property type="entry name" value="LtaS-like"/>
</dbReference>
<protein>
    <submittedName>
        <fullName evidence="14">Phosphoglycerol transferase MdoB</fullName>
    </submittedName>
</protein>
<evidence type="ECO:0000256" key="4">
    <source>
        <dbReference type="ARBA" id="ARBA00022475"/>
    </source>
</evidence>
<dbReference type="Gene3D" id="3.30.1120.170">
    <property type="match status" value="1"/>
</dbReference>
<organism evidence="14 15">
    <name type="scientific">Paenibacillus uliginis N3/975</name>
    <dbReference type="NCBI Taxonomy" id="1313296"/>
    <lineage>
        <taxon>Bacteria</taxon>
        <taxon>Bacillati</taxon>
        <taxon>Bacillota</taxon>
        <taxon>Bacilli</taxon>
        <taxon>Bacillales</taxon>
        <taxon>Paenibacillaceae</taxon>
        <taxon>Paenibacillus</taxon>
    </lineage>
</organism>
<dbReference type="EMBL" id="LT840184">
    <property type="protein sequence ID" value="SMF65908.1"/>
    <property type="molecule type" value="Genomic_DNA"/>
</dbReference>